<evidence type="ECO:0000256" key="1">
    <source>
        <dbReference type="SAM" id="Phobius"/>
    </source>
</evidence>
<feature type="transmembrane region" description="Helical" evidence="1">
    <location>
        <begin position="28"/>
        <end position="47"/>
    </location>
</feature>
<name>A0ABZ0JIX4_9XANT</name>
<evidence type="ECO:0008006" key="4">
    <source>
        <dbReference type="Google" id="ProtNLM"/>
    </source>
</evidence>
<sequence length="59" mass="6728">MRQEDEEPVRRLLFFCGKQRRDAAAKRAWMALAILATARDILFAMLMRTACVDAANRAS</sequence>
<organism evidence="2 3">
    <name type="scientific">Xanthomonas rydalmerensis</name>
    <dbReference type="NCBI Taxonomy" id="3046274"/>
    <lineage>
        <taxon>Bacteria</taxon>
        <taxon>Pseudomonadati</taxon>
        <taxon>Pseudomonadota</taxon>
        <taxon>Gammaproteobacteria</taxon>
        <taxon>Lysobacterales</taxon>
        <taxon>Lysobacteraceae</taxon>
        <taxon>Xanthomonas</taxon>
    </lineage>
</organism>
<protein>
    <recommendedName>
        <fullName evidence="4">Transposase</fullName>
    </recommendedName>
</protein>
<reference evidence="2 3" key="1">
    <citation type="submission" date="2023-05" db="EMBL/GenBank/DDBJ databases">
        <title>Xanthomonas rydalmerenesis sp. nov., a novel Xanthomonas species isolated from Fragaria x ananassa.</title>
        <authorList>
            <person name="McKnight D.J.E."/>
            <person name="Wong-Bajracharya J."/>
            <person name="Okoh E.B."/>
            <person name="Snijders F."/>
            <person name="Lidbetter F."/>
            <person name="Webster J."/>
            <person name="Djordjevic S.P."/>
            <person name="Bogema D.R."/>
            <person name="Chapman T.A."/>
        </authorList>
    </citation>
    <scope>NUCLEOTIDE SEQUENCE [LARGE SCALE GENOMIC DNA]</scope>
    <source>
        <strain evidence="2 3">DAR34883</strain>
    </source>
</reference>
<evidence type="ECO:0000313" key="2">
    <source>
        <dbReference type="EMBL" id="WOS39745.1"/>
    </source>
</evidence>
<keyword evidence="1" id="KW-1133">Transmembrane helix</keyword>
<dbReference type="EMBL" id="CP126172">
    <property type="protein sequence ID" value="WOS39745.1"/>
    <property type="molecule type" value="Genomic_DNA"/>
</dbReference>
<dbReference type="RefSeq" id="WP_160964408.1">
    <property type="nucleotide sequence ID" value="NZ_CP126170.1"/>
</dbReference>
<evidence type="ECO:0000313" key="3">
    <source>
        <dbReference type="Proteomes" id="UP001302020"/>
    </source>
</evidence>
<dbReference type="Proteomes" id="UP001302020">
    <property type="component" value="Chromosome"/>
</dbReference>
<keyword evidence="1" id="KW-0812">Transmembrane</keyword>
<proteinExistence type="predicted"/>
<keyword evidence="3" id="KW-1185">Reference proteome</keyword>
<gene>
    <name evidence="2" type="ORF">QN243_15130</name>
</gene>
<accession>A0ABZ0JIX4</accession>
<keyword evidence="1" id="KW-0472">Membrane</keyword>